<accession>A0A1U7VJ65</accession>
<evidence type="ECO:0000313" key="1">
    <source>
        <dbReference type="Proteomes" id="UP000189701"/>
    </source>
</evidence>
<dbReference type="SUPFAM" id="SSF56672">
    <property type="entry name" value="DNA/RNA polymerases"/>
    <property type="match status" value="1"/>
</dbReference>
<reference evidence="2" key="2">
    <citation type="submission" date="2025-08" db="UniProtKB">
        <authorList>
            <consortium name="RefSeq"/>
        </authorList>
    </citation>
    <scope>IDENTIFICATION</scope>
    <source>
        <tissue evidence="2">Leaf</tissue>
    </source>
</reference>
<dbReference type="AlphaFoldDB" id="A0A1U7VJ65"/>
<dbReference type="Proteomes" id="UP000189701">
    <property type="component" value="Unplaced"/>
</dbReference>
<evidence type="ECO:0000313" key="2">
    <source>
        <dbReference type="RefSeq" id="XP_009764956.1"/>
    </source>
</evidence>
<dbReference type="Gene3D" id="3.30.70.270">
    <property type="match status" value="1"/>
</dbReference>
<gene>
    <name evidence="2" type="primary">LOC104216572</name>
</gene>
<reference evidence="1" key="1">
    <citation type="journal article" date="2013" name="Genome Biol.">
        <title>Reference genomes and transcriptomes of Nicotiana sylvestris and Nicotiana tomentosiformis.</title>
        <authorList>
            <person name="Sierro N."/>
            <person name="Battey J.N."/>
            <person name="Ouadi S."/>
            <person name="Bovet L."/>
            <person name="Goepfert S."/>
            <person name="Bakaher N."/>
            <person name="Peitsch M.C."/>
            <person name="Ivanov N.V."/>
        </authorList>
    </citation>
    <scope>NUCLEOTIDE SEQUENCE [LARGE SCALE GENOMIC DNA]</scope>
</reference>
<dbReference type="eggNOG" id="KOG0017">
    <property type="taxonomic scope" value="Eukaryota"/>
</dbReference>
<dbReference type="InterPro" id="IPR043128">
    <property type="entry name" value="Rev_trsase/Diguanyl_cyclase"/>
</dbReference>
<organism evidence="1 2">
    <name type="scientific">Nicotiana sylvestris</name>
    <name type="common">Wood tobacco</name>
    <name type="synonym">South American tobacco</name>
    <dbReference type="NCBI Taxonomy" id="4096"/>
    <lineage>
        <taxon>Eukaryota</taxon>
        <taxon>Viridiplantae</taxon>
        <taxon>Streptophyta</taxon>
        <taxon>Embryophyta</taxon>
        <taxon>Tracheophyta</taxon>
        <taxon>Spermatophyta</taxon>
        <taxon>Magnoliopsida</taxon>
        <taxon>eudicotyledons</taxon>
        <taxon>Gunneridae</taxon>
        <taxon>Pentapetalae</taxon>
        <taxon>asterids</taxon>
        <taxon>lamiids</taxon>
        <taxon>Solanales</taxon>
        <taxon>Solanaceae</taxon>
        <taxon>Nicotianoideae</taxon>
        <taxon>Nicotianeae</taxon>
        <taxon>Nicotiana</taxon>
    </lineage>
</organism>
<dbReference type="InterPro" id="IPR043502">
    <property type="entry name" value="DNA/RNA_pol_sf"/>
</dbReference>
<name>A0A1U7VJ65_NICSY</name>
<protein>
    <submittedName>
        <fullName evidence="2">Uncharacterized protein LOC104216572</fullName>
    </submittedName>
</protein>
<sequence length="171" mass="19525">KAVKFQWSDACERNFQELKSRLTTAPVLTLPEGTDGFVKELNLRQRRRLDLLKDYDIDILCHPGKANVMEDALSQKSMGSLAHLEAHQRSLAEEVHWLASLGVHLADSSEGNVIVQNRAESLLVVEVKEKQYDDPLLVQLKEGIHKHRTTAFLLAWMMIHYGTKGDYMFQI</sequence>
<proteinExistence type="predicted"/>
<dbReference type="RefSeq" id="XP_009764956.1">
    <property type="nucleotide sequence ID" value="XM_009766654.1"/>
</dbReference>
<keyword evidence="1" id="KW-1185">Reference proteome</keyword>
<feature type="non-terminal residue" evidence="2">
    <location>
        <position position="1"/>
    </location>
</feature>